<dbReference type="AlphaFoldDB" id="A0A812LYH0"/>
<proteinExistence type="predicted"/>
<organism evidence="1 2">
    <name type="scientific">Symbiodinium natans</name>
    <dbReference type="NCBI Taxonomy" id="878477"/>
    <lineage>
        <taxon>Eukaryota</taxon>
        <taxon>Sar</taxon>
        <taxon>Alveolata</taxon>
        <taxon>Dinophyceae</taxon>
        <taxon>Suessiales</taxon>
        <taxon>Symbiodiniaceae</taxon>
        <taxon>Symbiodinium</taxon>
    </lineage>
</organism>
<comment type="caution">
    <text evidence="1">The sequence shown here is derived from an EMBL/GenBank/DDBJ whole genome shotgun (WGS) entry which is preliminary data.</text>
</comment>
<accession>A0A812LYH0</accession>
<evidence type="ECO:0000313" key="2">
    <source>
        <dbReference type="Proteomes" id="UP000604046"/>
    </source>
</evidence>
<dbReference type="EMBL" id="CAJNDS010001112">
    <property type="protein sequence ID" value="CAE7247798.1"/>
    <property type="molecule type" value="Genomic_DNA"/>
</dbReference>
<sequence length="132" mass="14022">MPRAACGTSTPKRLSPVLAVSRSATSLLSVATRGGRCSKRHPTTILNDASKFVALQLAAREIVLERLNPGFGHFGLLHNTTAKAQATQRTKAKSFPTSHKELCSSCGASRAKANRGESSCKCAGKMAKKRKV</sequence>
<evidence type="ECO:0000313" key="1">
    <source>
        <dbReference type="EMBL" id="CAE7247798.1"/>
    </source>
</evidence>
<gene>
    <name evidence="1" type="ORF">SNAT2548_LOCUS11936</name>
</gene>
<reference evidence="1" key="1">
    <citation type="submission" date="2021-02" db="EMBL/GenBank/DDBJ databases">
        <authorList>
            <person name="Dougan E. K."/>
            <person name="Rhodes N."/>
            <person name="Thang M."/>
            <person name="Chan C."/>
        </authorList>
    </citation>
    <scope>NUCLEOTIDE SEQUENCE</scope>
</reference>
<name>A0A812LYH0_9DINO</name>
<protein>
    <submittedName>
        <fullName evidence="1">Uncharacterized protein</fullName>
    </submittedName>
</protein>
<keyword evidence="2" id="KW-1185">Reference proteome</keyword>
<dbReference type="Proteomes" id="UP000604046">
    <property type="component" value="Unassembled WGS sequence"/>
</dbReference>